<dbReference type="AlphaFoldDB" id="A0A238LFR0"/>
<dbReference type="InterPro" id="IPR014044">
    <property type="entry name" value="CAP_dom"/>
</dbReference>
<dbReference type="RefSeq" id="WP_093992755.1">
    <property type="nucleotide sequence ID" value="NZ_FXZK01000005.1"/>
</dbReference>
<name>A0A238LFR0_9RHOB</name>
<accession>A0A238LFR0</accession>
<dbReference type="PANTHER" id="PTHR31157:SF1">
    <property type="entry name" value="SCP DOMAIN-CONTAINING PROTEIN"/>
    <property type="match status" value="1"/>
</dbReference>
<dbReference type="EMBL" id="FXZK01000005">
    <property type="protein sequence ID" value="SMY08557.1"/>
    <property type="molecule type" value="Genomic_DNA"/>
</dbReference>
<proteinExistence type="predicted"/>
<reference evidence="2 3" key="1">
    <citation type="submission" date="2017-05" db="EMBL/GenBank/DDBJ databases">
        <authorList>
            <person name="Song R."/>
            <person name="Chenine A.L."/>
            <person name="Ruprecht R.M."/>
        </authorList>
    </citation>
    <scope>NUCLEOTIDE SEQUENCE [LARGE SCALE GENOMIC DNA]</scope>
    <source>
        <strain evidence="2 3">CECT 8899</strain>
    </source>
</reference>
<protein>
    <submittedName>
        <fullName evidence="2">Cysteine-rich secretory protein family protein</fullName>
    </submittedName>
</protein>
<sequence length="169" mass="17575">MKAIAAAAVVACGSVAGCGVSLGESAESGLLSFDPGMAPEPASAGSQDNDRFAILLNDERGGVMAQPITINQTLTDVAQAHATDMAQNGYFSHVGLNGSTISDRVSASGYQYDWVAENLLQGTTDEAVAVQTWMQSAPHRDAMLEPRAEEFGLGLDADLYVLILADPAD</sequence>
<dbReference type="Pfam" id="PF00188">
    <property type="entry name" value="CAP"/>
    <property type="match status" value="1"/>
</dbReference>
<dbReference type="OrthoDB" id="9811255at2"/>
<feature type="domain" description="SCP" evidence="1">
    <location>
        <begin position="55"/>
        <end position="154"/>
    </location>
</feature>
<dbReference type="CDD" id="cd05379">
    <property type="entry name" value="CAP_bacterial"/>
    <property type="match status" value="1"/>
</dbReference>
<dbReference type="InterPro" id="IPR035940">
    <property type="entry name" value="CAP_sf"/>
</dbReference>
<dbReference type="PROSITE" id="PS51257">
    <property type="entry name" value="PROKAR_LIPOPROTEIN"/>
    <property type="match status" value="1"/>
</dbReference>
<keyword evidence="3" id="KW-1185">Reference proteome</keyword>
<organism evidence="2 3">
    <name type="scientific">Flavimaricola marinus</name>
    <dbReference type="NCBI Taxonomy" id="1819565"/>
    <lineage>
        <taxon>Bacteria</taxon>
        <taxon>Pseudomonadati</taxon>
        <taxon>Pseudomonadota</taxon>
        <taxon>Alphaproteobacteria</taxon>
        <taxon>Rhodobacterales</taxon>
        <taxon>Paracoccaceae</taxon>
        <taxon>Flavimaricola</taxon>
    </lineage>
</organism>
<dbReference type="Gene3D" id="3.40.33.10">
    <property type="entry name" value="CAP"/>
    <property type="match status" value="1"/>
</dbReference>
<dbReference type="SUPFAM" id="SSF55797">
    <property type="entry name" value="PR-1-like"/>
    <property type="match status" value="1"/>
</dbReference>
<evidence type="ECO:0000313" key="3">
    <source>
        <dbReference type="Proteomes" id="UP000201613"/>
    </source>
</evidence>
<evidence type="ECO:0000313" key="2">
    <source>
        <dbReference type="EMBL" id="SMY08557.1"/>
    </source>
</evidence>
<gene>
    <name evidence="2" type="ORF">LOM8899_02710</name>
</gene>
<evidence type="ECO:0000259" key="1">
    <source>
        <dbReference type="Pfam" id="PF00188"/>
    </source>
</evidence>
<dbReference type="Proteomes" id="UP000201613">
    <property type="component" value="Unassembled WGS sequence"/>
</dbReference>
<dbReference type="PANTHER" id="PTHR31157">
    <property type="entry name" value="SCP DOMAIN-CONTAINING PROTEIN"/>
    <property type="match status" value="1"/>
</dbReference>